<protein>
    <submittedName>
        <fullName evidence="1">Sulfotransferase</fullName>
    </submittedName>
</protein>
<accession>A0A930V8K5</accession>
<dbReference type="EMBL" id="JADKPN010000001">
    <property type="protein sequence ID" value="MBF4761898.1"/>
    <property type="molecule type" value="Genomic_DNA"/>
</dbReference>
<proteinExistence type="predicted"/>
<dbReference type="Gene3D" id="3.40.50.300">
    <property type="entry name" value="P-loop containing nucleotide triphosphate hydrolases"/>
    <property type="match status" value="1"/>
</dbReference>
<keyword evidence="2" id="KW-1185">Reference proteome</keyword>
<dbReference type="RefSeq" id="WP_194705079.1">
    <property type="nucleotide sequence ID" value="NZ_JADKPN010000001.1"/>
</dbReference>
<dbReference type="Pfam" id="PF13469">
    <property type="entry name" value="Sulfotransfer_3"/>
    <property type="match status" value="1"/>
</dbReference>
<dbReference type="InterPro" id="IPR027417">
    <property type="entry name" value="P-loop_NTPase"/>
</dbReference>
<sequence length="244" mass="28339">MSEVDELRAEVARLRARVKQLRDGPDHWMGELSYVFVMTYGRSGSTLLMGLLNTIPGYLIRGENDDALRFLFDFHRTCVERSSYWPIDRVRRKTDAFYGIGDFPPALSIADTRRLAVDTLLRPKPDTRVTGFKEIRWWRHDDLDAYVAWLREVFPGARFLVNTRDHADVLKSKWWAKGDDKSAHLADIERRLLETADRLGDAAYRVHFDDYVADPSVLAPMFAWLGEEYDDAEVRATMERKHSV</sequence>
<organism evidence="1 2">
    <name type="scientific">Nocardioides islandensis</name>
    <dbReference type="NCBI Taxonomy" id="433663"/>
    <lineage>
        <taxon>Bacteria</taxon>
        <taxon>Bacillati</taxon>
        <taxon>Actinomycetota</taxon>
        <taxon>Actinomycetes</taxon>
        <taxon>Propionibacteriales</taxon>
        <taxon>Nocardioidaceae</taxon>
        <taxon>Nocardioides</taxon>
    </lineage>
</organism>
<dbReference type="SUPFAM" id="SSF52540">
    <property type="entry name" value="P-loop containing nucleoside triphosphate hydrolases"/>
    <property type="match status" value="1"/>
</dbReference>
<reference evidence="1" key="1">
    <citation type="submission" date="2020-11" db="EMBL/GenBank/DDBJ databases">
        <title>Nocardioides sp. nov., isolated from Soil of Cynanchum wilfordii Hemsley rhizosphere.</title>
        <authorList>
            <person name="Lee J.-S."/>
            <person name="Suh M.K."/>
            <person name="Kim J.-S."/>
        </authorList>
    </citation>
    <scope>NUCLEOTIDE SEQUENCE</scope>
    <source>
        <strain evidence="1">KCTC 19275</strain>
    </source>
</reference>
<evidence type="ECO:0000313" key="2">
    <source>
        <dbReference type="Proteomes" id="UP000640489"/>
    </source>
</evidence>
<dbReference type="AlphaFoldDB" id="A0A930V8K5"/>
<dbReference type="Proteomes" id="UP000640489">
    <property type="component" value="Unassembled WGS sequence"/>
</dbReference>
<name>A0A930V8K5_9ACTN</name>
<comment type="caution">
    <text evidence="1">The sequence shown here is derived from an EMBL/GenBank/DDBJ whole genome shotgun (WGS) entry which is preliminary data.</text>
</comment>
<evidence type="ECO:0000313" key="1">
    <source>
        <dbReference type="EMBL" id="MBF4761898.1"/>
    </source>
</evidence>
<gene>
    <name evidence="1" type="ORF">ISU07_02055</name>
</gene>